<dbReference type="GO" id="GO:0005524">
    <property type="term" value="F:ATP binding"/>
    <property type="evidence" value="ECO:0007669"/>
    <property type="project" value="UniProtKB-KW"/>
</dbReference>
<sequence>MLRLIRLTPSTSFRAFHSFKEAAVALNIKRQSFVTPLSEPAVVSVGDVFAGKYTVAKLLGTGTRSSIWLVQARNAGEAVYAMKVLAPNAIFNGEAIMELDALTTVSNKTSSPESKHICGMVDSFEHLDKASGKKYRCFVTPAMGPNVSEISKATGGFSPTLHRRFCAQVLVALRFLHEDCNLIHADLKPDNIFLGGSPVEEGKTCSISLNELEERSSFFLGDLGEAVGNDGDNPQEIQAIRLRAPEVILGMPFDEKADIFSFAAMAYELATASHLFDPWWNKLASGLDAPETHLSQMDALLGPFPHELIRQSRSHNDYFDVEKGTLKKGRALYSATLKDLLLKTKARLSTEELTCLSDFLSKGLALDPAKRWGAWQLLEHPWLEGCSTTVRR</sequence>
<keyword evidence="6" id="KW-0067">ATP-binding</keyword>
<comment type="catalytic activity">
    <reaction evidence="7">
        <text>L-threonyl-[protein] + ATP = O-phospho-L-threonyl-[protein] + ADP + H(+)</text>
        <dbReference type="Rhea" id="RHEA:46608"/>
        <dbReference type="Rhea" id="RHEA-COMP:11060"/>
        <dbReference type="Rhea" id="RHEA-COMP:11605"/>
        <dbReference type="ChEBI" id="CHEBI:15378"/>
        <dbReference type="ChEBI" id="CHEBI:30013"/>
        <dbReference type="ChEBI" id="CHEBI:30616"/>
        <dbReference type="ChEBI" id="CHEBI:61977"/>
        <dbReference type="ChEBI" id="CHEBI:456216"/>
        <dbReference type="EC" id="2.7.11.1"/>
    </reaction>
</comment>
<keyword evidence="5 10" id="KW-0418">Kinase</keyword>
<proteinExistence type="predicted"/>
<dbReference type="EMBL" id="ML178863">
    <property type="protein sequence ID" value="TFK96270.1"/>
    <property type="molecule type" value="Genomic_DNA"/>
</dbReference>
<accession>A0A5C3Q793</accession>
<evidence type="ECO:0000256" key="5">
    <source>
        <dbReference type="ARBA" id="ARBA00022777"/>
    </source>
</evidence>
<dbReference type="InterPro" id="IPR051334">
    <property type="entry name" value="SRPK"/>
</dbReference>
<dbReference type="OrthoDB" id="5979581at2759"/>
<evidence type="ECO:0000256" key="2">
    <source>
        <dbReference type="ARBA" id="ARBA00022527"/>
    </source>
</evidence>
<dbReference type="GO" id="GO:0004674">
    <property type="term" value="F:protein serine/threonine kinase activity"/>
    <property type="evidence" value="ECO:0007669"/>
    <property type="project" value="UniProtKB-KW"/>
</dbReference>
<keyword evidence="2" id="KW-0723">Serine/threonine-protein kinase</keyword>
<dbReference type="PANTHER" id="PTHR47634:SF9">
    <property type="entry name" value="PROTEIN KINASE DOMAIN-CONTAINING PROTEIN-RELATED"/>
    <property type="match status" value="1"/>
</dbReference>
<dbReference type="PROSITE" id="PS00108">
    <property type="entry name" value="PROTEIN_KINASE_ST"/>
    <property type="match status" value="1"/>
</dbReference>
<dbReference type="PANTHER" id="PTHR47634">
    <property type="entry name" value="PROTEIN KINASE DOMAIN-CONTAINING PROTEIN-RELATED"/>
    <property type="match status" value="1"/>
</dbReference>
<organism evidence="10 11">
    <name type="scientific">Pterulicium gracile</name>
    <dbReference type="NCBI Taxonomy" id="1884261"/>
    <lineage>
        <taxon>Eukaryota</taxon>
        <taxon>Fungi</taxon>
        <taxon>Dikarya</taxon>
        <taxon>Basidiomycota</taxon>
        <taxon>Agaricomycotina</taxon>
        <taxon>Agaricomycetes</taxon>
        <taxon>Agaricomycetidae</taxon>
        <taxon>Agaricales</taxon>
        <taxon>Pleurotineae</taxon>
        <taxon>Pterulaceae</taxon>
        <taxon>Pterulicium</taxon>
    </lineage>
</organism>
<dbReference type="PROSITE" id="PS50011">
    <property type="entry name" value="PROTEIN_KINASE_DOM"/>
    <property type="match status" value="1"/>
</dbReference>
<evidence type="ECO:0000259" key="9">
    <source>
        <dbReference type="PROSITE" id="PS50011"/>
    </source>
</evidence>
<gene>
    <name evidence="10" type="ORF">BDV98DRAFT_608379</name>
</gene>
<evidence type="ECO:0000256" key="3">
    <source>
        <dbReference type="ARBA" id="ARBA00022679"/>
    </source>
</evidence>
<evidence type="ECO:0000313" key="11">
    <source>
        <dbReference type="Proteomes" id="UP000305067"/>
    </source>
</evidence>
<feature type="domain" description="Protein kinase" evidence="9">
    <location>
        <begin position="53"/>
        <end position="383"/>
    </location>
</feature>
<dbReference type="GO" id="GO:0050684">
    <property type="term" value="P:regulation of mRNA processing"/>
    <property type="evidence" value="ECO:0007669"/>
    <property type="project" value="TreeGrafter"/>
</dbReference>
<dbReference type="SMART" id="SM00220">
    <property type="entry name" value="S_TKc"/>
    <property type="match status" value="1"/>
</dbReference>
<dbReference type="GO" id="GO:0000245">
    <property type="term" value="P:spliceosomal complex assembly"/>
    <property type="evidence" value="ECO:0007669"/>
    <property type="project" value="TreeGrafter"/>
</dbReference>
<dbReference type="SUPFAM" id="SSF56112">
    <property type="entry name" value="Protein kinase-like (PK-like)"/>
    <property type="match status" value="1"/>
</dbReference>
<dbReference type="Proteomes" id="UP000305067">
    <property type="component" value="Unassembled WGS sequence"/>
</dbReference>
<dbReference type="AlphaFoldDB" id="A0A5C3Q793"/>
<dbReference type="Gene3D" id="3.30.200.20">
    <property type="entry name" value="Phosphorylase Kinase, domain 1"/>
    <property type="match status" value="1"/>
</dbReference>
<protein>
    <recommendedName>
        <fullName evidence="1">non-specific serine/threonine protein kinase</fullName>
        <ecNumber evidence="1">2.7.11.1</ecNumber>
    </recommendedName>
</protein>
<keyword evidence="4" id="KW-0547">Nucleotide-binding</keyword>
<dbReference type="InterPro" id="IPR011009">
    <property type="entry name" value="Kinase-like_dom_sf"/>
</dbReference>
<evidence type="ECO:0000256" key="8">
    <source>
        <dbReference type="ARBA" id="ARBA00048679"/>
    </source>
</evidence>
<dbReference type="Pfam" id="PF00069">
    <property type="entry name" value="Pkinase"/>
    <property type="match status" value="1"/>
</dbReference>
<evidence type="ECO:0000256" key="1">
    <source>
        <dbReference type="ARBA" id="ARBA00012513"/>
    </source>
</evidence>
<dbReference type="EC" id="2.7.11.1" evidence="1"/>
<dbReference type="STRING" id="1884261.A0A5C3Q793"/>
<evidence type="ECO:0000256" key="6">
    <source>
        <dbReference type="ARBA" id="ARBA00022840"/>
    </source>
</evidence>
<evidence type="ECO:0000256" key="4">
    <source>
        <dbReference type="ARBA" id="ARBA00022741"/>
    </source>
</evidence>
<comment type="catalytic activity">
    <reaction evidence="8">
        <text>L-seryl-[protein] + ATP = O-phospho-L-seryl-[protein] + ADP + H(+)</text>
        <dbReference type="Rhea" id="RHEA:17989"/>
        <dbReference type="Rhea" id="RHEA-COMP:9863"/>
        <dbReference type="Rhea" id="RHEA-COMP:11604"/>
        <dbReference type="ChEBI" id="CHEBI:15378"/>
        <dbReference type="ChEBI" id="CHEBI:29999"/>
        <dbReference type="ChEBI" id="CHEBI:30616"/>
        <dbReference type="ChEBI" id="CHEBI:83421"/>
        <dbReference type="ChEBI" id="CHEBI:456216"/>
        <dbReference type="EC" id="2.7.11.1"/>
    </reaction>
</comment>
<keyword evidence="11" id="KW-1185">Reference proteome</keyword>
<name>A0A5C3Q793_9AGAR</name>
<reference evidence="10 11" key="1">
    <citation type="journal article" date="2019" name="Nat. Ecol. Evol.">
        <title>Megaphylogeny resolves global patterns of mushroom evolution.</title>
        <authorList>
            <person name="Varga T."/>
            <person name="Krizsan K."/>
            <person name="Foldi C."/>
            <person name="Dima B."/>
            <person name="Sanchez-Garcia M."/>
            <person name="Sanchez-Ramirez S."/>
            <person name="Szollosi G.J."/>
            <person name="Szarkandi J.G."/>
            <person name="Papp V."/>
            <person name="Albert L."/>
            <person name="Andreopoulos W."/>
            <person name="Angelini C."/>
            <person name="Antonin V."/>
            <person name="Barry K.W."/>
            <person name="Bougher N.L."/>
            <person name="Buchanan P."/>
            <person name="Buyck B."/>
            <person name="Bense V."/>
            <person name="Catcheside P."/>
            <person name="Chovatia M."/>
            <person name="Cooper J."/>
            <person name="Damon W."/>
            <person name="Desjardin D."/>
            <person name="Finy P."/>
            <person name="Geml J."/>
            <person name="Haridas S."/>
            <person name="Hughes K."/>
            <person name="Justo A."/>
            <person name="Karasinski D."/>
            <person name="Kautmanova I."/>
            <person name="Kiss B."/>
            <person name="Kocsube S."/>
            <person name="Kotiranta H."/>
            <person name="LaButti K.M."/>
            <person name="Lechner B.E."/>
            <person name="Liimatainen K."/>
            <person name="Lipzen A."/>
            <person name="Lukacs Z."/>
            <person name="Mihaltcheva S."/>
            <person name="Morgado L.N."/>
            <person name="Niskanen T."/>
            <person name="Noordeloos M.E."/>
            <person name="Ohm R.A."/>
            <person name="Ortiz-Santana B."/>
            <person name="Ovrebo C."/>
            <person name="Racz N."/>
            <person name="Riley R."/>
            <person name="Savchenko A."/>
            <person name="Shiryaev A."/>
            <person name="Soop K."/>
            <person name="Spirin V."/>
            <person name="Szebenyi C."/>
            <person name="Tomsovsky M."/>
            <person name="Tulloss R.E."/>
            <person name="Uehling J."/>
            <person name="Grigoriev I.V."/>
            <person name="Vagvolgyi C."/>
            <person name="Papp T."/>
            <person name="Martin F.M."/>
            <person name="Miettinen O."/>
            <person name="Hibbett D.S."/>
            <person name="Nagy L.G."/>
        </authorList>
    </citation>
    <scope>NUCLEOTIDE SEQUENCE [LARGE SCALE GENOMIC DNA]</scope>
    <source>
        <strain evidence="10 11">CBS 309.79</strain>
    </source>
</reference>
<dbReference type="InterPro" id="IPR008271">
    <property type="entry name" value="Ser/Thr_kinase_AS"/>
</dbReference>
<dbReference type="Gene3D" id="1.10.510.10">
    <property type="entry name" value="Transferase(Phosphotransferase) domain 1"/>
    <property type="match status" value="1"/>
</dbReference>
<dbReference type="InterPro" id="IPR000719">
    <property type="entry name" value="Prot_kinase_dom"/>
</dbReference>
<keyword evidence="3" id="KW-0808">Transferase</keyword>
<evidence type="ECO:0000256" key="7">
    <source>
        <dbReference type="ARBA" id="ARBA00047899"/>
    </source>
</evidence>
<evidence type="ECO:0000313" key="10">
    <source>
        <dbReference type="EMBL" id="TFK96270.1"/>
    </source>
</evidence>